<dbReference type="PROSITE" id="PS50883">
    <property type="entry name" value="EAL"/>
    <property type="match status" value="1"/>
</dbReference>
<proteinExistence type="predicted"/>
<dbReference type="SMART" id="SM00091">
    <property type="entry name" value="PAS"/>
    <property type="match status" value="1"/>
</dbReference>
<dbReference type="SUPFAM" id="SSF141868">
    <property type="entry name" value="EAL domain-like"/>
    <property type="match status" value="1"/>
</dbReference>
<evidence type="ECO:0000313" key="6">
    <source>
        <dbReference type="EMBL" id="MBA5638192.1"/>
    </source>
</evidence>
<feature type="domain" description="PAC" evidence="3">
    <location>
        <begin position="112"/>
        <end position="164"/>
    </location>
</feature>
<dbReference type="InterPro" id="IPR035965">
    <property type="entry name" value="PAS-like_dom_sf"/>
</dbReference>
<dbReference type="EMBL" id="JACEZT010000008">
    <property type="protein sequence ID" value="MBA5638192.1"/>
    <property type="molecule type" value="Genomic_DNA"/>
</dbReference>
<dbReference type="CDD" id="cd01948">
    <property type="entry name" value="EAL"/>
    <property type="match status" value="1"/>
</dbReference>
<comment type="catalytic activity">
    <reaction evidence="1">
        <text>3',3'-c-di-GMP + H2O = 5'-phosphoguanylyl(3'-&gt;5')guanosine + H(+)</text>
        <dbReference type="Rhea" id="RHEA:24902"/>
        <dbReference type="ChEBI" id="CHEBI:15377"/>
        <dbReference type="ChEBI" id="CHEBI:15378"/>
        <dbReference type="ChEBI" id="CHEBI:58754"/>
        <dbReference type="ChEBI" id="CHEBI:58805"/>
        <dbReference type="EC" id="3.1.4.52"/>
    </reaction>
    <physiologicalReaction direction="left-to-right" evidence="1">
        <dbReference type="Rhea" id="RHEA:24903"/>
    </physiologicalReaction>
</comment>
<dbReference type="NCBIfam" id="TIGR00254">
    <property type="entry name" value="GGDEF"/>
    <property type="match status" value="1"/>
</dbReference>
<evidence type="ECO:0000259" key="4">
    <source>
        <dbReference type="PROSITE" id="PS50883"/>
    </source>
</evidence>
<dbReference type="Pfam" id="PF00563">
    <property type="entry name" value="EAL"/>
    <property type="match status" value="1"/>
</dbReference>
<name>A0A7W2ET94_9BURK</name>
<evidence type="ECO:0000313" key="7">
    <source>
        <dbReference type="Proteomes" id="UP000534388"/>
    </source>
</evidence>
<dbReference type="InterPro" id="IPR000014">
    <property type="entry name" value="PAS"/>
</dbReference>
<reference evidence="6 7" key="1">
    <citation type="submission" date="2020-07" db="EMBL/GenBank/DDBJ databases">
        <title>Novel species isolated from subtropical streams in China.</title>
        <authorList>
            <person name="Lu H."/>
        </authorList>
    </citation>
    <scope>NUCLEOTIDE SEQUENCE [LARGE SCALE GENOMIC DNA]</scope>
    <source>
        <strain evidence="6 7">LX20W</strain>
    </source>
</reference>
<dbReference type="InterPro" id="IPR001633">
    <property type="entry name" value="EAL_dom"/>
</dbReference>
<evidence type="ECO:0000259" key="3">
    <source>
        <dbReference type="PROSITE" id="PS50113"/>
    </source>
</evidence>
<dbReference type="InterPro" id="IPR052155">
    <property type="entry name" value="Biofilm_reg_signaling"/>
</dbReference>
<dbReference type="SUPFAM" id="SSF55785">
    <property type="entry name" value="PYP-like sensor domain (PAS domain)"/>
    <property type="match status" value="1"/>
</dbReference>
<dbReference type="CDD" id="cd01949">
    <property type="entry name" value="GGDEF"/>
    <property type="match status" value="1"/>
</dbReference>
<evidence type="ECO:0000259" key="5">
    <source>
        <dbReference type="PROSITE" id="PS50887"/>
    </source>
</evidence>
<dbReference type="SUPFAM" id="SSF55073">
    <property type="entry name" value="Nucleotide cyclase"/>
    <property type="match status" value="1"/>
</dbReference>
<dbReference type="InterPro" id="IPR029787">
    <property type="entry name" value="Nucleotide_cyclase"/>
</dbReference>
<dbReference type="Gene3D" id="3.30.70.270">
    <property type="match status" value="1"/>
</dbReference>
<accession>A0A7W2ET94</accession>
<dbReference type="PANTHER" id="PTHR44757:SF2">
    <property type="entry name" value="BIOFILM ARCHITECTURE MAINTENANCE PROTEIN MBAA"/>
    <property type="match status" value="1"/>
</dbReference>
<feature type="domain" description="PAS" evidence="2">
    <location>
        <begin position="39"/>
        <end position="109"/>
    </location>
</feature>
<dbReference type="GO" id="GO:0071111">
    <property type="term" value="F:cyclic-guanylate-specific phosphodiesterase activity"/>
    <property type="evidence" value="ECO:0007669"/>
    <property type="project" value="UniProtKB-EC"/>
</dbReference>
<dbReference type="InterPro" id="IPR035919">
    <property type="entry name" value="EAL_sf"/>
</dbReference>
<dbReference type="PANTHER" id="PTHR44757">
    <property type="entry name" value="DIGUANYLATE CYCLASE DGCP"/>
    <property type="match status" value="1"/>
</dbReference>
<evidence type="ECO:0000256" key="1">
    <source>
        <dbReference type="ARBA" id="ARBA00051114"/>
    </source>
</evidence>
<protein>
    <submittedName>
        <fullName evidence="6">EAL domain-containing protein</fullName>
    </submittedName>
</protein>
<sequence>MRFDRGTDLLVWSLLVLNGIVISVLSEILRRALHRRDVDRNLLTNVVGGTSDAIYVKDLKGRYLLANGAAASYLGRPQAEVLGRDDLAMLPAETALAIGKLDQEIIASGRTQTQEEYLVNQSGERILFQSTKGPIYDPSGAVVGLFGVSRDITKSKLAEERIQYLAHYDVLTGLPNRVQLDERIQHAIGQAADGGQKLAVLFLDLDHFKDINDSLGHSVGDALLVALARRLRGIMRADDMVARLGGDEFVFLLQGVDVGGLAQTAQRILDVVEEPFSIEQHELTVSGSIGIALYPDDSGDLEGLVKCADAAMYRAKQNGRNRYCFFTAEIEALTVRRMQVVSALRHALEQHQLTIHYQPQFSARDGRIIGAEALLRWHHPLLGQVSPEEFIPAAEDSGLIVTIGEWVLRRAVRQMKAWLDEGMAPFVLAVNLSTVQFRHPNLPAMVATILAEEQLPPQYLELELTESGAMHDPPAAIAVMDQLHEHGVRMAIDDFGIAYSSLSYLKKFKVYKLKIDQSFVRDISADPEDRAIVTAIIAMARGLGLRTIAEGVETQAQLEFLREHGCDEIQGYYYSKPLTAEQFGRFVHEVEPCAA</sequence>
<evidence type="ECO:0000259" key="2">
    <source>
        <dbReference type="PROSITE" id="PS50112"/>
    </source>
</evidence>
<gene>
    <name evidence="6" type="ORF">H3H37_14130</name>
</gene>
<dbReference type="Gene3D" id="3.30.450.20">
    <property type="entry name" value="PAS domain"/>
    <property type="match status" value="1"/>
</dbReference>
<dbReference type="InterPro" id="IPR013656">
    <property type="entry name" value="PAS_4"/>
</dbReference>
<dbReference type="PROSITE" id="PS50112">
    <property type="entry name" value="PAS"/>
    <property type="match status" value="1"/>
</dbReference>
<dbReference type="SMART" id="SM00267">
    <property type="entry name" value="GGDEF"/>
    <property type="match status" value="1"/>
</dbReference>
<dbReference type="SMART" id="SM00052">
    <property type="entry name" value="EAL"/>
    <property type="match status" value="1"/>
</dbReference>
<dbReference type="FunFam" id="3.20.20.450:FF:000001">
    <property type="entry name" value="Cyclic di-GMP phosphodiesterase yahA"/>
    <property type="match status" value="1"/>
</dbReference>
<dbReference type="PROSITE" id="PS50113">
    <property type="entry name" value="PAC"/>
    <property type="match status" value="1"/>
</dbReference>
<dbReference type="AlphaFoldDB" id="A0A7W2ET94"/>
<dbReference type="CDD" id="cd00130">
    <property type="entry name" value="PAS"/>
    <property type="match status" value="1"/>
</dbReference>
<dbReference type="FunFam" id="3.30.70.270:FF:000001">
    <property type="entry name" value="Diguanylate cyclase domain protein"/>
    <property type="match status" value="1"/>
</dbReference>
<organism evidence="6 7">
    <name type="scientific">Rugamonas brunnea</name>
    <dbReference type="NCBI Taxonomy" id="2758569"/>
    <lineage>
        <taxon>Bacteria</taxon>
        <taxon>Pseudomonadati</taxon>
        <taxon>Pseudomonadota</taxon>
        <taxon>Betaproteobacteria</taxon>
        <taxon>Burkholderiales</taxon>
        <taxon>Oxalobacteraceae</taxon>
        <taxon>Telluria group</taxon>
        <taxon>Rugamonas</taxon>
    </lineage>
</organism>
<feature type="domain" description="GGDEF" evidence="5">
    <location>
        <begin position="196"/>
        <end position="328"/>
    </location>
</feature>
<dbReference type="Proteomes" id="UP000534388">
    <property type="component" value="Unassembled WGS sequence"/>
</dbReference>
<dbReference type="InterPro" id="IPR000160">
    <property type="entry name" value="GGDEF_dom"/>
</dbReference>
<dbReference type="GO" id="GO:0071732">
    <property type="term" value="P:cellular response to nitric oxide"/>
    <property type="evidence" value="ECO:0007669"/>
    <property type="project" value="UniProtKB-ARBA"/>
</dbReference>
<dbReference type="InterPro" id="IPR000700">
    <property type="entry name" value="PAS-assoc_C"/>
</dbReference>
<dbReference type="Pfam" id="PF00990">
    <property type="entry name" value="GGDEF"/>
    <property type="match status" value="1"/>
</dbReference>
<feature type="domain" description="EAL" evidence="4">
    <location>
        <begin position="337"/>
        <end position="591"/>
    </location>
</feature>
<dbReference type="PROSITE" id="PS50887">
    <property type="entry name" value="GGDEF"/>
    <property type="match status" value="1"/>
</dbReference>
<dbReference type="NCBIfam" id="TIGR00229">
    <property type="entry name" value="sensory_box"/>
    <property type="match status" value="1"/>
</dbReference>
<dbReference type="Gene3D" id="3.20.20.450">
    <property type="entry name" value="EAL domain"/>
    <property type="match status" value="1"/>
</dbReference>
<dbReference type="Pfam" id="PF08448">
    <property type="entry name" value="PAS_4"/>
    <property type="match status" value="1"/>
</dbReference>
<dbReference type="InterPro" id="IPR043128">
    <property type="entry name" value="Rev_trsase/Diguanyl_cyclase"/>
</dbReference>
<comment type="caution">
    <text evidence="6">The sequence shown here is derived from an EMBL/GenBank/DDBJ whole genome shotgun (WGS) entry which is preliminary data.</text>
</comment>
<keyword evidence="7" id="KW-1185">Reference proteome</keyword>